<dbReference type="Proteomes" id="UP000654482">
    <property type="component" value="Unassembled WGS sequence"/>
</dbReference>
<accession>A0A8J7DYL1</accession>
<reference evidence="2" key="1">
    <citation type="submission" date="2020-10" db="EMBL/GenBank/DDBJ databases">
        <authorList>
            <person name="Castelo-Branco R."/>
            <person name="Eusebio N."/>
            <person name="Adriana R."/>
            <person name="Vieira A."/>
            <person name="Brugerolle De Fraissinette N."/>
            <person name="Rezende De Castro R."/>
            <person name="Schneider M.P."/>
            <person name="Vasconcelos V."/>
            <person name="Leao P.N."/>
        </authorList>
    </citation>
    <scope>NUCLEOTIDE SEQUENCE</scope>
    <source>
        <strain evidence="2">LEGE 07157</strain>
    </source>
</reference>
<dbReference type="SUPFAM" id="SSF101756">
    <property type="entry name" value="Hypothetical protein YgiW"/>
    <property type="match status" value="1"/>
</dbReference>
<dbReference type="AlphaFoldDB" id="A0A8J7DYL1"/>
<evidence type="ECO:0000313" key="3">
    <source>
        <dbReference type="Proteomes" id="UP000654482"/>
    </source>
</evidence>
<keyword evidence="1" id="KW-0732">Signal</keyword>
<dbReference type="RefSeq" id="WP_194030980.1">
    <property type="nucleotide sequence ID" value="NZ_JADEWZ010000033.1"/>
</dbReference>
<sequence length="110" mass="12373">MNQLRLLGLIFLLGCTPLANSNVSISPIQTVQQQQENRRTQVYLKGEVVQVAPFLQGGAYLLQDETGKIWVLREGDLPQVGDVVEIAGQTQYQSVPIENREFGEVYIQER</sequence>
<gene>
    <name evidence="2" type="ORF">IQ249_18495</name>
</gene>
<feature type="chain" id="PRO_5035204983" description="DNA-binding protein" evidence="1">
    <location>
        <begin position="22"/>
        <end position="110"/>
    </location>
</feature>
<evidence type="ECO:0008006" key="4">
    <source>
        <dbReference type="Google" id="ProtNLM"/>
    </source>
</evidence>
<dbReference type="EMBL" id="JADEWZ010000033">
    <property type="protein sequence ID" value="MBE9117891.1"/>
    <property type="molecule type" value="Genomic_DNA"/>
</dbReference>
<dbReference type="InterPro" id="IPR036700">
    <property type="entry name" value="BOBF_sf"/>
</dbReference>
<keyword evidence="3" id="KW-1185">Reference proteome</keyword>
<feature type="signal peptide" evidence="1">
    <location>
        <begin position="1"/>
        <end position="21"/>
    </location>
</feature>
<organism evidence="2 3">
    <name type="scientific">Lusitaniella coriacea LEGE 07157</name>
    <dbReference type="NCBI Taxonomy" id="945747"/>
    <lineage>
        <taxon>Bacteria</taxon>
        <taxon>Bacillati</taxon>
        <taxon>Cyanobacteriota</taxon>
        <taxon>Cyanophyceae</taxon>
        <taxon>Spirulinales</taxon>
        <taxon>Lusitaniellaceae</taxon>
        <taxon>Lusitaniella</taxon>
    </lineage>
</organism>
<evidence type="ECO:0000256" key="1">
    <source>
        <dbReference type="SAM" id="SignalP"/>
    </source>
</evidence>
<protein>
    <recommendedName>
        <fullName evidence="4">DNA-binding protein</fullName>
    </recommendedName>
</protein>
<name>A0A8J7DYL1_9CYAN</name>
<proteinExistence type="predicted"/>
<evidence type="ECO:0000313" key="2">
    <source>
        <dbReference type="EMBL" id="MBE9117891.1"/>
    </source>
</evidence>
<comment type="caution">
    <text evidence="2">The sequence shown here is derived from an EMBL/GenBank/DDBJ whole genome shotgun (WGS) entry which is preliminary data.</text>
</comment>